<dbReference type="Proteomes" id="UP000603227">
    <property type="component" value="Unassembled WGS sequence"/>
</dbReference>
<comment type="caution">
    <text evidence="1">The sequence shown here is derived from an EMBL/GenBank/DDBJ whole genome shotgun (WGS) entry which is preliminary data.</text>
</comment>
<dbReference type="AlphaFoldDB" id="A0A919GPS5"/>
<organism evidence="1 2">
    <name type="scientific">Streptomyces capitiformicae</name>
    <dbReference type="NCBI Taxonomy" id="2014920"/>
    <lineage>
        <taxon>Bacteria</taxon>
        <taxon>Bacillati</taxon>
        <taxon>Actinomycetota</taxon>
        <taxon>Actinomycetes</taxon>
        <taxon>Kitasatosporales</taxon>
        <taxon>Streptomycetaceae</taxon>
        <taxon>Streptomyces</taxon>
    </lineage>
</organism>
<evidence type="ECO:0000313" key="1">
    <source>
        <dbReference type="EMBL" id="GHH87826.1"/>
    </source>
</evidence>
<proteinExistence type="predicted"/>
<accession>A0A919GPS5</accession>
<dbReference type="RefSeq" id="WP_189783003.1">
    <property type="nucleotide sequence ID" value="NZ_BNAT01000009.1"/>
</dbReference>
<reference evidence="1" key="1">
    <citation type="journal article" date="2014" name="Int. J. Syst. Evol. Microbiol.">
        <title>Complete genome sequence of Corynebacterium casei LMG S-19264T (=DSM 44701T), isolated from a smear-ripened cheese.</title>
        <authorList>
            <consortium name="US DOE Joint Genome Institute (JGI-PGF)"/>
            <person name="Walter F."/>
            <person name="Albersmeier A."/>
            <person name="Kalinowski J."/>
            <person name="Ruckert C."/>
        </authorList>
    </citation>
    <scope>NUCLEOTIDE SEQUENCE</scope>
    <source>
        <strain evidence="1">CGMCC 4.7403</strain>
    </source>
</reference>
<protein>
    <submittedName>
        <fullName evidence="1">Uncharacterized protein</fullName>
    </submittedName>
</protein>
<reference evidence="1" key="2">
    <citation type="submission" date="2020-09" db="EMBL/GenBank/DDBJ databases">
        <authorList>
            <person name="Sun Q."/>
            <person name="Zhou Y."/>
        </authorList>
    </citation>
    <scope>NUCLEOTIDE SEQUENCE</scope>
    <source>
        <strain evidence="1">CGMCC 4.7403</strain>
    </source>
</reference>
<sequence>MTPDQVRAEIAGLGVAAVAPGLVAVAELLARRLEETEAPTSAAVVARELRATLLELRKVAPVKSEGDKLDDLAARRARRRGA</sequence>
<name>A0A919GPS5_9ACTN</name>
<evidence type="ECO:0000313" key="2">
    <source>
        <dbReference type="Proteomes" id="UP000603227"/>
    </source>
</evidence>
<keyword evidence="2" id="KW-1185">Reference proteome</keyword>
<gene>
    <name evidence="1" type="ORF">GCM10017771_30560</name>
</gene>
<dbReference type="EMBL" id="BNAT01000009">
    <property type="protein sequence ID" value="GHH87826.1"/>
    <property type="molecule type" value="Genomic_DNA"/>
</dbReference>